<dbReference type="RefSeq" id="WP_079160109.1">
    <property type="nucleotide sequence ID" value="NZ_LIQD01000003.1"/>
</dbReference>
<dbReference type="SUPFAM" id="SSF46689">
    <property type="entry name" value="Homeodomain-like"/>
    <property type="match status" value="1"/>
</dbReference>
<evidence type="ECO:0000256" key="1">
    <source>
        <dbReference type="ARBA" id="ARBA00023015"/>
    </source>
</evidence>
<dbReference type="KEGG" id="spac:B1H29_08900"/>
<accession>A0A1S6J5H9</accession>
<keyword evidence="1" id="KW-0805">Transcription regulation</keyword>
<dbReference type="InterPro" id="IPR009057">
    <property type="entry name" value="Homeodomain-like_sf"/>
</dbReference>
<organism evidence="5 6">
    <name type="scientific">Streptomyces pactum</name>
    <dbReference type="NCBI Taxonomy" id="68249"/>
    <lineage>
        <taxon>Bacteria</taxon>
        <taxon>Bacillati</taxon>
        <taxon>Actinomycetota</taxon>
        <taxon>Actinomycetes</taxon>
        <taxon>Kitasatosporales</taxon>
        <taxon>Streptomycetaceae</taxon>
        <taxon>Streptomyces</taxon>
    </lineage>
</organism>
<dbReference type="Pfam" id="PF12833">
    <property type="entry name" value="HTH_18"/>
    <property type="match status" value="1"/>
</dbReference>
<gene>
    <name evidence="5" type="ORF">B1H29_08900</name>
</gene>
<dbReference type="InterPro" id="IPR018062">
    <property type="entry name" value="HTH_AraC-typ_CS"/>
</dbReference>
<evidence type="ECO:0000313" key="5">
    <source>
        <dbReference type="EMBL" id="AQS67023.1"/>
    </source>
</evidence>
<sequence length="351" mass="38808">MYSHLVYAIISGEGVKHMQAERLSIDQLPTSERFDRWDDEINSMPWPSHLAIDSPEHLHTLSDRLDLGALRLFRLAQPPAAAMGTPPRGAAGDPDQYHLVLPLQGEVTLGDSTRSRVFTPGDMFLADTSRRPVFHADVPRAHQHPDVVPSALVALRLQIPKELVPLPTDLMDSLVDTPLRQHNVFGLTLSRLLVDLLRHPAGFSAAQGHRLSGVLLELLTGMLGSQTSEDATAEGTNDGLFVRVQEFIQQRLGDPELTPAQVAAEHHISRRHLQRLFQQRGITVAASIRQQRLERACCDLTAPHLATYPISAIAARWGFRHAADFSRAFRKAYGVAPSDFRLARTGSRCGP</sequence>
<reference evidence="5 6" key="1">
    <citation type="submission" date="2017-02" db="EMBL/GenBank/DDBJ databases">
        <title>Streptomyces pactum ACT12 Genome sequencing and assembly.</title>
        <authorList>
            <person name="Xue Q."/>
            <person name="Yan X."/>
            <person name="Jia L."/>
            <person name="Yan H."/>
        </authorList>
    </citation>
    <scope>NUCLEOTIDE SEQUENCE [LARGE SCALE GENOMIC DNA]</scope>
    <source>
        <strain evidence="5 6">ACT12</strain>
    </source>
</reference>
<evidence type="ECO:0000259" key="4">
    <source>
        <dbReference type="PROSITE" id="PS01124"/>
    </source>
</evidence>
<dbReference type="InterPro" id="IPR035418">
    <property type="entry name" value="AraC-bd_2"/>
</dbReference>
<dbReference type="GO" id="GO:0003700">
    <property type="term" value="F:DNA-binding transcription factor activity"/>
    <property type="evidence" value="ECO:0007669"/>
    <property type="project" value="InterPro"/>
</dbReference>
<dbReference type="InterPro" id="IPR050204">
    <property type="entry name" value="AraC_XylS_family_regulators"/>
</dbReference>
<dbReference type="PANTHER" id="PTHR46796:SF6">
    <property type="entry name" value="ARAC SUBFAMILY"/>
    <property type="match status" value="1"/>
</dbReference>
<name>A0A1S6J5H9_9ACTN</name>
<proteinExistence type="predicted"/>
<dbReference type="EMBL" id="CP019724">
    <property type="protein sequence ID" value="AQS67023.1"/>
    <property type="molecule type" value="Genomic_DNA"/>
</dbReference>
<dbReference type="GO" id="GO:0043565">
    <property type="term" value="F:sequence-specific DNA binding"/>
    <property type="evidence" value="ECO:0007669"/>
    <property type="project" value="InterPro"/>
</dbReference>
<dbReference type="Proteomes" id="UP000189443">
    <property type="component" value="Chromosome"/>
</dbReference>
<protein>
    <recommendedName>
        <fullName evidence="4">HTH araC/xylS-type domain-containing protein</fullName>
    </recommendedName>
</protein>
<dbReference type="Pfam" id="PF14525">
    <property type="entry name" value="AraC_binding_2"/>
    <property type="match status" value="1"/>
</dbReference>
<feature type="domain" description="HTH araC/xylS-type" evidence="4">
    <location>
        <begin position="242"/>
        <end position="343"/>
    </location>
</feature>
<dbReference type="PANTHER" id="PTHR46796">
    <property type="entry name" value="HTH-TYPE TRANSCRIPTIONAL ACTIVATOR RHAS-RELATED"/>
    <property type="match status" value="1"/>
</dbReference>
<dbReference type="SMART" id="SM00342">
    <property type="entry name" value="HTH_ARAC"/>
    <property type="match status" value="1"/>
</dbReference>
<evidence type="ECO:0000313" key="6">
    <source>
        <dbReference type="Proteomes" id="UP000189443"/>
    </source>
</evidence>
<dbReference type="InterPro" id="IPR020449">
    <property type="entry name" value="Tscrpt_reg_AraC-type_HTH"/>
</dbReference>
<dbReference type="PRINTS" id="PR00032">
    <property type="entry name" value="HTHARAC"/>
</dbReference>
<dbReference type="PROSITE" id="PS01124">
    <property type="entry name" value="HTH_ARAC_FAMILY_2"/>
    <property type="match status" value="1"/>
</dbReference>
<dbReference type="Gene3D" id="1.10.10.60">
    <property type="entry name" value="Homeodomain-like"/>
    <property type="match status" value="1"/>
</dbReference>
<evidence type="ECO:0000256" key="2">
    <source>
        <dbReference type="ARBA" id="ARBA00023125"/>
    </source>
</evidence>
<keyword evidence="2" id="KW-0238">DNA-binding</keyword>
<dbReference type="InterPro" id="IPR018060">
    <property type="entry name" value="HTH_AraC"/>
</dbReference>
<dbReference type="AlphaFoldDB" id="A0A1S6J5H9"/>
<keyword evidence="3" id="KW-0804">Transcription</keyword>
<dbReference type="PROSITE" id="PS00041">
    <property type="entry name" value="HTH_ARAC_FAMILY_1"/>
    <property type="match status" value="1"/>
</dbReference>
<evidence type="ECO:0000256" key="3">
    <source>
        <dbReference type="ARBA" id="ARBA00023163"/>
    </source>
</evidence>
<keyword evidence="6" id="KW-1185">Reference proteome</keyword>